<dbReference type="InterPro" id="IPR036366">
    <property type="entry name" value="PGBDSf"/>
</dbReference>
<evidence type="ECO:0000313" key="6">
    <source>
        <dbReference type="EMBL" id="MCV6823744.1"/>
    </source>
</evidence>
<dbReference type="EMBL" id="JAOYFC010000001">
    <property type="protein sequence ID" value="MCV6823744.1"/>
    <property type="molecule type" value="Genomic_DNA"/>
</dbReference>
<dbReference type="SUPFAM" id="SSF55846">
    <property type="entry name" value="N-acetylmuramoyl-L-alanine amidase-like"/>
    <property type="match status" value="1"/>
</dbReference>
<keyword evidence="4" id="KW-0961">Cell wall biogenesis/degradation</keyword>
<keyword evidence="7" id="KW-1185">Reference proteome</keyword>
<accession>A0AAE3IXV6</accession>
<name>A0AAE3IXV6_9RHOB</name>
<dbReference type="SMART" id="SM00644">
    <property type="entry name" value="Ami_2"/>
    <property type="match status" value="1"/>
</dbReference>
<dbReference type="InterPro" id="IPR051206">
    <property type="entry name" value="NAMLAA_amidase_2"/>
</dbReference>
<feature type="domain" description="N-acetylmuramoyl-L-alanine amidase" evidence="5">
    <location>
        <begin position="1"/>
        <end position="120"/>
    </location>
</feature>
<dbReference type="CDD" id="cd06583">
    <property type="entry name" value="PGRP"/>
    <property type="match status" value="1"/>
</dbReference>
<dbReference type="GO" id="GO:0009254">
    <property type="term" value="P:peptidoglycan turnover"/>
    <property type="evidence" value="ECO:0007669"/>
    <property type="project" value="TreeGrafter"/>
</dbReference>
<dbReference type="PANTHER" id="PTHR30417:SF1">
    <property type="entry name" value="N-ACETYLMURAMOYL-L-ALANINE AMIDASE AMID"/>
    <property type="match status" value="1"/>
</dbReference>
<dbReference type="Proteomes" id="UP001208041">
    <property type="component" value="Unassembled WGS sequence"/>
</dbReference>
<dbReference type="Gene3D" id="1.10.101.10">
    <property type="entry name" value="PGBD-like superfamily/PGBD"/>
    <property type="match status" value="1"/>
</dbReference>
<evidence type="ECO:0000256" key="3">
    <source>
        <dbReference type="ARBA" id="ARBA00022801"/>
    </source>
</evidence>
<proteinExistence type="predicted"/>
<dbReference type="GO" id="GO:0071555">
    <property type="term" value="P:cell wall organization"/>
    <property type="evidence" value="ECO:0007669"/>
    <property type="project" value="UniProtKB-KW"/>
</dbReference>
<sequence>MIVLHYTAMDTCEAAAERLCSPEFEVSAHYLISEKGDIFQLVDEDSRAWHAGAGAWGGVNDINSRSIGIELANTGKTPFPALQMNALERLMRDIMERRCIPKERVIGHSDMAPARKGDPGARFDWRRLAIAGLSIWPEAGEARDATPKPDDFQSAARTFGYPADAPFDALLSAFRQRFRPHYTGPLDQTDMAQIQALARQYPALTS</sequence>
<evidence type="ECO:0000313" key="7">
    <source>
        <dbReference type="Proteomes" id="UP001208041"/>
    </source>
</evidence>
<evidence type="ECO:0000256" key="1">
    <source>
        <dbReference type="ARBA" id="ARBA00001561"/>
    </source>
</evidence>
<dbReference type="GO" id="GO:0008745">
    <property type="term" value="F:N-acetylmuramoyl-L-alanine amidase activity"/>
    <property type="evidence" value="ECO:0007669"/>
    <property type="project" value="UniProtKB-EC"/>
</dbReference>
<evidence type="ECO:0000256" key="2">
    <source>
        <dbReference type="ARBA" id="ARBA00011901"/>
    </source>
</evidence>
<evidence type="ECO:0000259" key="5">
    <source>
        <dbReference type="SMART" id="SM00644"/>
    </source>
</evidence>
<dbReference type="Pfam" id="PF01510">
    <property type="entry name" value="Amidase_2"/>
    <property type="match status" value="1"/>
</dbReference>
<protein>
    <recommendedName>
        <fullName evidence="2">N-acetylmuramoyl-L-alanine amidase</fullName>
        <ecNumber evidence="2">3.5.1.28</ecNumber>
    </recommendedName>
</protein>
<organism evidence="6 7">
    <name type="scientific">Halocynthiibacter halioticoli</name>
    <dbReference type="NCBI Taxonomy" id="2986804"/>
    <lineage>
        <taxon>Bacteria</taxon>
        <taxon>Pseudomonadati</taxon>
        <taxon>Pseudomonadota</taxon>
        <taxon>Alphaproteobacteria</taxon>
        <taxon>Rhodobacterales</taxon>
        <taxon>Paracoccaceae</taxon>
        <taxon>Halocynthiibacter</taxon>
    </lineage>
</organism>
<dbReference type="AlphaFoldDB" id="A0AAE3IXV6"/>
<dbReference type="GO" id="GO:0009253">
    <property type="term" value="P:peptidoglycan catabolic process"/>
    <property type="evidence" value="ECO:0007669"/>
    <property type="project" value="InterPro"/>
</dbReference>
<dbReference type="PANTHER" id="PTHR30417">
    <property type="entry name" value="N-ACETYLMURAMOYL-L-ALANINE AMIDASE AMID"/>
    <property type="match status" value="1"/>
</dbReference>
<comment type="caution">
    <text evidence="6">The sequence shown here is derived from an EMBL/GenBank/DDBJ whole genome shotgun (WGS) entry which is preliminary data.</text>
</comment>
<keyword evidence="3" id="KW-0378">Hydrolase</keyword>
<dbReference type="InterPro" id="IPR002502">
    <property type="entry name" value="Amidase_domain"/>
</dbReference>
<reference evidence="6" key="1">
    <citation type="submission" date="2022-10" db="EMBL/GenBank/DDBJ databases">
        <authorList>
            <person name="Yue Y."/>
        </authorList>
    </citation>
    <scope>NUCLEOTIDE SEQUENCE</scope>
    <source>
        <strain evidence="6">Z654</strain>
    </source>
</reference>
<dbReference type="Gene3D" id="3.40.80.10">
    <property type="entry name" value="Peptidoglycan recognition protein-like"/>
    <property type="match status" value="1"/>
</dbReference>
<dbReference type="InterPro" id="IPR036505">
    <property type="entry name" value="Amidase/PGRP_sf"/>
</dbReference>
<evidence type="ECO:0000256" key="4">
    <source>
        <dbReference type="ARBA" id="ARBA00023316"/>
    </source>
</evidence>
<gene>
    <name evidence="6" type="ORF">OH136_04170</name>
</gene>
<dbReference type="EC" id="3.5.1.28" evidence="2"/>
<comment type="catalytic activity">
    <reaction evidence="1">
        <text>Hydrolyzes the link between N-acetylmuramoyl residues and L-amino acid residues in certain cell-wall glycopeptides.</text>
        <dbReference type="EC" id="3.5.1.28"/>
    </reaction>
</comment>